<reference evidence="3 4" key="1">
    <citation type="submission" date="2019-06" db="EMBL/GenBank/DDBJ databases">
        <title>Sequencing the genomes of 1000 actinobacteria strains.</title>
        <authorList>
            <person name="Klenk H.-P."/>
        </authorList>
    </citation>
    <scope>NUCLEOTIDE SEQUENCE [LARGE SCALE GENOMIC DNA]</scope>
    <source>
        <strain evidence="3 4">DSM 4813</strain>
    </source>
</reference>
<sequence length="248" mass="27110">MTVLPWAIPAVIAAVIITAVVVVVVQARNGNLAKALIGAAAPLTTDAQGQSIPPWIAGVTGVPGNQRQARDITALEQRSYRGHDVACMRLRVIDRRSSSDTYRRSYVTIVMLRLRGSWPQLSISPEGAIASMFKNVGTHEHVIGWPPFDNTYIVKSSDPGFAQAMFAPAYAPRYLHEDLRGFAWTIDRFSLSTLRYANISATEVDALTDKLIAVAENIPPDVKRFHEAQSEETRPLGGYPPGWNADSA</sequence>
<accession>A0A542ZE78</accession>
<organism evidence="3 4">
    <name type="scientific">Rarobacter faecitabidus</name>
    <dbReference type="NCBI Taxonomy" id="13243"/>
    <lineage>
        <taxon>Bacteria</taxon>
        <taxon>Bacillati</taxon>
        <taxon>Actinomycetota</taxon>
        <taxon>Actinomycetes</taxon>
        <taxon>Micrococcales</taxon>
        <taxon>Rarobacteraceae</taxon>
        <taxon>Rarobacter</taxon>
    </lineage>
</organism>
<feature type="transmembrane region" description="Helical" evidence="2">
    <location>
        <begin position="6"/>
        <end position="25"/>
    </location>
</feature>
<evidence type="ECO:0000313" key="4">
    <source>
        <dbReference type="Proteomes" id="UP000315389"/>
    </source>
</evidence>
<dbReference type="Proteomes" id="UP000315389">
    <property type="component" value="Unassembled WGS sequence"/>
</dbReference>
<name>A0A542ZE78_RARFA</name>
<keyword evidence="2" id="KW-0472">Membrane</keyword>
<protein>
    <submittedName>
        <fullName evidence="3">Uncharacterized protein</fullName>
    </submittedName>
</protein>
<dbReference type="OrthoDB" id="3429251at2"/>
<feature type="region of interest" description="Disordered" evidence="1">
    <location>
        <begin position="225"/>
        <end position="248"/>
    </location>
</feature>
<keyword evidence="2" id="KW-1133">Transmembrane helix</keyword>
<dbReference type="AlphaFoldDB" id="A0A542ZE78"/>
<proteinExistence type="predicted"/>
<evidence type="ECO:0000256" key="2">
    <source>
        <dbReference type="SAM" id="Phobius"/>
    </source>
</evidence>
<keyword evidence="4" id="KW-1185">Reference proteome</keyword>
<evidence type="ECO:0000313" key="3">
    <source>
        <dbReference type="EMBL" id="TQL58643.1"/>
    </source>
</evidence>
<feature type="compositionally biased region" description="Basic and acidic residues" evidence="1">
    <location>
        <begin position="225"/>
        <end position="234"/>
    </location>
</feature>
<dbReference type="EMBL" id="VFOS01000003">
    <property type="protein sequence ID" value="TQL58643.1"/>
    <property type="molecule type" value="Genomic_DNA"/>
</dbReference>
<comment type="caution">
    <text evidence="3">The sequence shown here is derived from an EMBL/GenBank/DDBJ whole genome shotgun (WGS) entry which is preliminary data.</text>
</comment>
<gene>
    <name evidence="3" type="ORF">FB461_2061</name>
</gene>
<evidence type="ECO:0000256" key="1">
    <source>
        <dbReference type="SAM" id="MobiDB-lite"/>
    </source>
</evidence>
<keyword evidence="2" id="KW-0812">Transmembrane</keyword>
<dbReference type="RefSeq" id="WP_142121717.1">
    <property type="nucleotide sequence ID" value="NZ_BAAASV010000002.1"/>
</dbReference>